<feature type="compositionally biased region" description="Low complexity" evidence="1">
    <location>
        <begin position="27"/>
        <end position="40"/>
    </location>
</feature>
<evidence type="ECO:0000313" key="2">
    <source>
        <dbReference type="EMBL" id="EPS33745.1"/>
    </source>
</evidence>
<evidence type="ECO:0000256" key="1">
    <source>
        <dbReference type="SAM" id="MobiDB-lite"/>
    </source>
</evidence>
<protein>
    <submittedName>
        <fullName evidence="2">Uncharacterized protein</fullName>
    </submittedName>
</protein>
<dbReference type="HOGENOM" id="CLU_790114_0_0_1"/>
<proteinExistence type="predicted"/>
<feature type="compositionally biased region" description="Polar residues" evidence="1">
    <location>
        <begin position="1"/>
        <end position="14"/>
    </location>
</feature>
<dbReference type="Proteomes" id="UP000019376">
    <property type="component" value="Unassembled WGS sequence"/>
</dbReference>
<reference evidence="2 3" key="1">
    <citation type="journal article" date="2013" name="PLoS ONE">
        <title>Genomic and secretomic analyses reveal unique features of the lignocellulolytic enzyme system of Penicillium decumbens.</title>
        <authorList>
            <person name="Liu G."/>
            <person name="Zhang L."/>
            <person name="Wei X."/>
            <person name="Zou G."/>
            <person name="Qin Y."/>
            <person name="Ma L."/>
            <person name="Li J."/>
            <person name="Zheng H."/>
            <person name="Wang S."/>
            <person name="Wang C."/>
            <person name="Xun L."/>
            <person name="Zhao G.-P."/>
            <person name="Zhou Z."/>
            <person name="Qu Y."/>
        </authorList>
    </citation>
    <scope>NUCLEOTIDE SEQUENCE [LARGE SCALE GENOMIC DNA]</scope>
    <source>
        <strain evidence="3">114-2 / CGMCC 5302</strain>
    </source>
</reference>
<dbReference type="EMBL" id="KB644415">
    <property type="protein sequence ID" value="EPS33745.1"/>
    <property type="molecule type" value="Genomic_DNA"/>
</dbReference>
<name>S7ZSR2_PENO1</name>
<keyword evidence="3" id="KW-1185">Reference proteome</keyword>
<evidence type="ECO:0000313" key="3">
    <source>
        <dbReference type="Proteomes" id="UP000019376"/>
    </source>
</evidence>
<feature type="region of interest" description="Disordered" evidence="1">
    <location>
        <begin position="1"/>
        <end position="40"/>
    </location>
</feature>
<gene>
    <name evidence="2" type="ORF">PDE_08707</name>
</gene>
<dbReference type="AlphaFoldDB" id="S7ZSR2"/>
<dbReference type="OrthoDB" id="4354695at2759"/>
<organism evidence="2 3">
    <name type="scientific">Penicillium oxalicum (strain 114-2 / CGMCC 5302)</name>
    <name type="common">Penicillium decumbens</name>
    <dbReference type="NCBI Taxonomy" id="933388"/>
    <lineage>
        <taxon>Eukaryota</taxon>
        <taxon>Fungi</taxon>
        <taxon>Dikarya</taxon>
        <taxon>Ascomycota</taxon>
        <taxon>Pezizomycotina</taxon>
        <taxon>Eurotiomycetes</taxon>
        <taxon>Eurotiomycetidae</taxon>
        <taxon>Eurotiales</taxon>
        <taxon>Aspergillaceae</taxon>
        <taxon>Penicillium</taxon>
    </lineage>
</organism>
<sequence>MDSPTLTPLSSRTNTTTKPSRPEKPSSSHPPRSSASTSTATPIWPSIFAAERTSFQNDLRTIIEILRSRDNHGLHIKFAHQISKRTTYPGDMNYLINAVKGSSAPAEHIARRHLLANIKSMTSLFLEHRRERQSPCFVPRLTRILEYCRSLERRLRENVEMGMGGSRTAREVANALELVILQVGTVTLDGDLEADRQAWLAWKRAGRKTGEFRSMVQVQVQTQKEKEKQQLSREVKELMMGWESLQLEGGRGEKLACSCRTCAATRAAAAAAGGTGGEAGNGKQWVSQGARRSVFWVEHSGQDGADFYSSLYVSSRDEESLIDGPFDEIVGRRATCLGNSVPCTIDGWNDV</sequence>
<accession>S7ZSR2</accession>